<dbReference type="Pfam" id="PF25534">
    <property type="entry name" value="DUF7918"/>
    <property type="match status" value="1"/>
</dbReference>
<accession>A0AAD6S353</accession>
<reference evidence="2" key="1">
    <citation type="submission" date="2023-03" db="EMBL/GenBank/DDBJ databases">
        <title>Massive genome expansion in bonnet fungi (Mycena s.s.) driven by repeated elements and novel gene families across ecological guilds.</title>
        <authorList>
            <consortium name="Lawrence Berkeley National Laboratory"/>
            <person name="Harder C.B."/>
            <person name="Miyauchi S."/>
            <person name="Viragh M."/>
            <person name="Kuo A."/>
            <person name="Thoen E."/>
            <person name="Andreopoulos B."/>
            <person name="Lu D."/>
            <person name="Skrede I."/>
            <person name="Drula E."/>
            <person name="Henrissat B."/>
            <person name="Morin E."/>
            <person name="Kohler A."/>
            <person name="Barry K."/>
            <person name="LaButti K."/>
            <person name="Morin E."/>
            <person name="Salamov A."/>
            <person name="Lipzen A."/>
            <person name="Mereny Z."/>
            <person name="Hegedus B."/>
            <person name="Baldrian P."/>
            <person name="Stursova M."/>
            <person name="Weitz H."/>
            <person name="Taylor A."/>
            <person name="Grigoriev I.V."/>
            <person name="Nagy L.G."/>
            <person name="Martin F."/>
            <person name="Kauserud H."/>
        </authorList>
    </citation>
    <scope>NUCLEOTIDE SEQUENCE</scope>
    <source>
        <strain evidence="2">CBHHK200</strain>
    </source>
</reference>
<dbReference type="AlphaFoldDB" id="A0AAD6S353"/>
<proteinExistence type="predicted"/>
<dbReference type="PANTHER" id="PTHR36223:SF1">
    <property type="entry name" value="TRANSCRIPTION ELONGATION FACTOR EAF N-TERMINAL DOMAIN-CONTAINING PROTEIN"/>
    <property type="match status" value="1"/>
</dbReference>
<gene>
    <name evidence="2" type="ORF">C8F04DRAFT_313936</name>
</gene>
<dbReference type="EMBL" id="JARJCM010000277">
    <property type="protein sequence ID" value="KAJ7020010.1"/>
    <property type="molecule type" value="Genomic_DNA"/>
</dbReference>
<feature type="domain" description="DUF7918" evidence="1">
    <location>
        <begin position="9"/>
        <end position="208"/>
    </location>
</feature>
<organism evidence="2 3">
    <name type="scientific">Mycena alexandri</name>
    <dbReference type="NCBI Taxonomy" id="1745969"/>
    <lineage>
        <taxon>Eukaryota</taxon>
        <taxon>Fungi</taxon>
        <taxon>Dikarya</taxon>
        <taxon>Basidiomycota</taxon>
        <taxon>Agaricomycotina</taxon>
        <taxon>Agaricomycetes</taxon>
        <taxon>Agaricomycetidae</taxon>
        <taxon>Agaricales</taxon>
        <taxon>Marasmiineae</taxon>
        <taxon>Mycenaceae</taxon>
        <taxon>Mycena</taxon>
    </lineage>
</organism>
<comment type="caution">
    <text evidence="2">The sequence shown here is derived from an EMBL/GenBank/DDBJ whole genome shotgun (WGS) entry which is preliminary data.</text>
</comment>
<evidence type="ECO:0000313" key="2">
    <source>
        <dbReference type="EMBL" id="KAJ7020010.1"/>
    </source>
</evidence>
<evidence type="ECO:0000259" key="1">
    <source>
        <dbReference type="Pfam" id="PF25534"/>
    </source>
</evidence>
<evidence type="ECO:0000313" key="3">
    <source>
        <dbReference type="Proteomes" id="UP001218188"/>
    </source>
</evidence>
<protein>
    <recommendedName>
        <fullName evidence="1">DUF7918 domain-containing protein</fullName>
    </recommendedName>
</protein>
<keyword evidence="3" id="KW-1185">Reference proteome</keyword>
<dbReference type="PANTHER" id="PTHR36223">
    <property type="entry name" value="BETA-LACTAMASE-TYPE TRANSPEPTIDASE FOLD DOMAIN CONTAINING PROTEIN"/>
    <property type="match status" value="1"/>
</dbReference>
<sequence>MLHLNGFSAWITIDGQEIAEYDIQTSEDEKNVTCWVAAELGKKFSVWWRNNSHAAPVAGALKMDGNFCNAKAMTSRLLPNTLENKGVTNGTTLRPFIFSTLVLTDDDSFLDSSSHPELGVIELNITPVQLMQRNAVMNEPFPLHSLSELKVHERSKKAVTQQILLAQPEASENPVIAVNGVRTGPDIVKFSFKYRPLDVLRANGIAPQLKRKASLEASPRARTPEDEEELADIREAEMLRDRLKALDAKLQKRDKKPRVKVERVGEITQNRSQSNKRVKLEERRPFIQGEVIDLT</sequence>
<dbReference type="InterPro" id="IPR057678">
    <property type="entry name" value="DUF7918"/>
</dbReference>
<dbReference type="Proteomes" id="UP001218188">
    <property type="component" value="Unassembled WGS sequence"/>
</dbReference>
<name>A0AAD6S353_9AGAR</name>